<keyword evidence="3" id="KW-1185">Reference proteome</keyword>
<protein>
    <submittedName>
        <fullName evidence="2">Uncharacterized protein</fullName>
    </submittedName>
</protein>
<reference evidence="2 3" key="1">
    <citation type="submission" date="2017-09" db="EMBL/GenBank/DDBJ databases">
        <authorList>
            <person name="Ehlers B."/>
            <person name="Leendertz F.H."/>
        </authorList>
    </citation>
    <scope>NUCLEOTIDE SEQUENCE [LARGE SCALE GENOMIC DNA]</scope>
    <source>
        <strain evidence="2 3">CGMCC 1.10978</strain>
    </source>
</reference>
<dbReference type="EMBL" id="OCND01000002">
    <property type="protein sequence ID" value="SOD53645.1"/>
    <property type="molecule type" value="Genomic_DNA"/>
</dbReference>
<gene>
    <name evidence="2" type="ORF">SAMN06296416_102516</name>
</gene>
<dbReference type="RefSeq" id="WP_097121252.1">
    <property type="nucleotide sequence ID" value="NZ_OCND01000002.1"/>
</dbReference>
<evidence type="ECO:0000313" key="3">
    <source>
        <dbReference type="Proteomes" id="UP000219374"/>
    </source>
</evidence>
<sequence>MTTLEAYLQSLLMSEQDLAALLSKLPDEALEAIANSAVLATHPASRIANVILLDRKRAARALLQRAEQYVSRPPAPVPPDDEPRGPRP</sequence>
<accession>A0A286D4R8</accession>
<name>A0A286D4R8_9GAMM</name>
<evidence type="ECO:0000313" key="2">
    <source>
        <dbReference type="EMBL" id="SOD53645.1"/>
    </source>
</evidence>
<feature type="region of interest" description="Disordered" evidence="1">
    <location>
        <begin position="65"/>
        <end position="88"/>
    </location>
</feature>
<organism evidence="2 3">
    <name type="scientific">Pseudoxanthomonas wuyuanensis</name>
    <dbReference type="NCBI Taxonomy" id="1073196"/>
    <lineage>
        <taxon>Bacteria</taxon>
        <taxon>Pseudomonadati</taxon>
        <taxon>Pseudomonadota</taxon>
        <taxon>Gammaproteobacteria</taxon>
        <taxon>Lysobacterales</taxon>
        <taxon>Lysobacteraceae</taxon>
        <taxon>Pseudoxanthomonas</taxon>
    </lineage>
</organism>
<proteinExistence type="predicted"/>
<evidence type="ECO:0000256" key="1">
    <source>
        <dbReference type="SAM" id="MobiDB-lite"/>
    </source>
</evidence>
<dbReference type="Proteomes" id="UP000219374">
    <property type="component" value="Unassembled WGS sequence"/>
</dbReference>
<dbReference type="AlphaFoldDB" id="A0A286D4R8"/>